<feature type="compositionally biased region" description="Low complexity" evidence="1">
    <location>
        <begin position="221"/>
        <end position="230"/>
    </location>
</feature>
<comment type="caution">
    <text evidence="2">The sequence shown here is derived from an EMBL/GenBank/DDBJ whole genome shotgun (WGS) entry which is preliminary data.</text>
</comment>
<dbReference type="Proteomes" id="UP000591131">
    <property type="component" value="Unassembled WGS sequence"/>
</dbReference>
<feature type="region of interest" description="Disordered" evidence="1">
    <location>
        <begin position="200"/>
        <end position="239"/>
    </location>
</feature>
<dbReference type="AlphaFoldDB" id="A0A7J6MEW4"/>
<name>A0A7J6MEW4_PERCH</name>
<gene>
    <name evidence="2" type="ORF">FOL47_002301</name>
</gene>
<evidence type="ECO:0000313" key="3">
    <source>
        <dbReference type="Proteomes" id="UP000591131"/>
    </source>
</evidence>
<feature type="region of interest" description="Disordered" evidence="1">
    <location>
        <begin position="366"/>
        <end position="385"/>
    </location>
</feature>
<evidence type="ECO:0000313" key="2">
    <source>
        <dbReference type="EMBL" id="KAF4669967.1"/>
    </source>
</evidence>
<evidence type="ECO:0000256" key="1">
    <source>
        <dbReference type="SAM" id="MobiDB-lite"/>
    </source>
</evidence>
<protein>
    <submittedName>
        <fullName evidence="2">Uncharacterized protein</fullName>
    </submittedName>
</protein>
<accession>A0A7J6MEW4</accession>
<keyword evidence="3" id="KW-1185">Reference proteome</keyword>
<organism evidence="2 3">
    <name type="scientific">Perkinsus chesapeaki</name>
    <name type="common">Clam parasite</name>
    <name type="synonym">Perkinsus andrewsi</name>
    <dbReference type="NCBI Taxonomy" id="330153"/>
    <lineage>
        <taxon>Eukaryota</taxon>
        <taxon>Sar</taxon>
        <taxon>Alveolata</taxon>
        <taxon>Perkinsozoa</taxon>
        <taxon>Perkinsea</taxon>
        <taxon>Perkinsida</taxon>
        <taxon>Perkinsidae</taxon>
        <taxon>Perkinsus</taxon>
    </lineage>
</organism>
<dbReference type="OrthoDB" id="435936at2759"/>
<proteinExistence type="predicted"/>
<feature type="compositionally biased region" description="Polar residues" evidence="1">
    <location>
        <begin position="317"/>
        <end position="333"/>
    </location>
</feature>
<feature type="compositionally biased region" description="Polar residues" evidence="1">
    <location>
        <begin position="368"/>
        <end position="380"/>
    </location>
</feature>
<feature type="region of interest" description="Disordered" evidence="1">
    <location>
        <begin position="317"/>
        <end position="343"/>
    </location>
</feature>
<dbReference type="EMBL" id="JAAPAO010000161">
    <property type="protein sequence ID" value="KAF4669967.1"/>
    <property type="molecule type" value="Genomic_DNA"/>
</dbReference>
<reference evidence="2 3" key="1">
    <citation type="submission" date="2020-04" db="EMBL/GenBank/DDBJ databases">
        <title>Perkinsus chesapeaki whole genome sequence.</title>
        <authorList>
            <person name="Bogema D.R."/>
        </authorList>
    </citation>
    <scope>NUCLEOTIDE SEQUENCE [LARGE SCALE GENOMIC DNA]</scope>
    <source>
        <strain evidence="2">ATCC PRA-425</strain>
    </source>
</reference>
<sequence>MATFSRSYSAAPASYGRGRSYYDTWRREDASPRSQSRGRSQWRTYNSDWGTWNNDNYGNGGRSQSRGRYGSWNDYYGSESSWGNKKDDEKGYWVGDWWYCGYGDWYWSKESGYVEWRKKDEGAYNDTYDYYTPSTPKYDWKEDQWETLGQGFQGYNWQERDWDDKYYYYDKNASTGDDRQWEERVDMGWHLSSKFPRAPKTLDEHYEPGADADTPGNAYTPYSSRVVPSSSSPPPLAEPASVLQSGVEAAAAAAAENCDIFEESGEGANTSEEKYHFYPYGRGSFDWTLEDHETIRKKSMDEIEGIVGSTARKASAVTASSTPTGGQTLQGAANPSAKKAGTIGSKYSTAHNTYFLDEDLDMGPDMDNLSSNVPGSGIHQTTDKDEPGYHYYDPLSGMKNPTSTPASETTSTWQWGKVDNIQKHADRPRTLSGTLKSNASAGDNIPVAAAKFEDSGDFDRNMFKSEEAPKEWMATADDGDTFAFIGKDVKAGAK</sequence>